<name>A0A1Y2SYP4_9BIFI</name>
<evidence type="ECO:0000313" key="2">
    <source>
        <dbReference type="Proteomes" id="UP000243540"/>
    </source>
</evidence>
<sequence length="95" mass="11024">MSTAYYDENGTRYTDADIDVWAREADSAYPYPRAQYEVDVYPYRAWEGGAEETKPRTIRLTDSMWHSIQKQAEKQHMSVAEWIRITATQALATAQ</sequence>
<dbReference type="RefSeq" id="WP_086107228.1">
    <property type="nucleotide sequence ID" value="NZ_NEKC01000027.1"/>
</dbReference>
<gene>
    <name evidence="1" type="ORF">B9T39_07680</name>
</gene>
<dbReference type="Proteomes" id="UP000243540">
    <property type="component" value="Unassembled WGS sequence"/>
</dbReference>
<comment type="caution">
    <text evidence="1">The sequence shown here is derived from an EMBL/GenBank/DDBJ whole genome shotgun (WGS) entry which is preliminary data.</text>
</comment>
<evidence type="ECO:0000313" key="1">
    <source>
        <dbReference type="EMBL" id="OTA27946.1"/>
    </source>
</evidence>
<reference evidence="1 2" key="1">
    <citation type="submission" date="2017-04" db="EMBL/GenBank/DDBJ databases">
        <title>Draft genome sequences of Alloscardovia macacae UMA81211 and UMA81212 isolated from the feces of a rhesus macaque (Macaca mulatta).</title>
        <authorList>
            <person name="Albert K."/>
            <person name="Sela D.A."/>
        </authorList>
    </citation>
    <scope>NUCLEOTIDE SEQUENCE [LARGE SCALE GENOMIC DNA]</scope>
    <source>
        <strain evidence="1 2">UMA81212</strain>
    </source>
</reference>
<dbReference type="InterPro" id="IPR010985">
    <property type="entry name" value="Ribbon_hlx_hlx"/>
</dbReference>
<organism evidence="1 2">
    <name type="scientific">Alloscardovia macacae</name>
    <dbReference type="NCBI Taxonomy" id="1160091"/>
    <lineage>
        <taxon>Bacteria</taxon>
        <taxon>Bacillati</taxon>
        <taxon>Actinomycetota</taxon>
        <taxon>Actinomycetes</taxon>
        <taxon>Bifidobacteriales</taxon>
        <taxon>Bifidobacteriaceae</taxon>
        <taxon>Alloscardovia</taxon>
    </lineage>
</organism>
<dbReference type="SUPFAM" id="SSF47598">
    <property type="entry name" value="Ribbon-helix-helix"/>
    <property type="match status" value="1"/>
</dbReference>
<accession>A0A1Y2SYP4</accession>
<protein>
    <submittedName>
        <fullName evidence="1">Uncharacterized protein</fullName>
    </submittedName>
</protein>
<dbReference type="GO" id="GO:0006355">
    <property type="term" value="P:regulation of DNA-templated transcription"/>
    <property type="evidence" value="ECO:0007669"/>
    <property type="project" value="InterPro"/>
</dbReference>
<dbReference type="AlphaFoldDB" id="A0A1Y2SYP4"/>
<proteinExistence type="predicted"/>
<dbReference type="EMBL" id="NEKC01000027">
    <property type="protein sequence ID" value="OTA27946.1"/>
    <property type="molecule type" value="Genomic_DNA"/>
</dbReference>